<evidence type="ECO:0008006" key="4">
    <source>
        <dbReference type="Google" id="ProtNLM"/>
    </source>
</evidence>
<dbReference type="OrthoDB" id="1077582at2759"/>
<evidence type="ECO:0000313" key="3">
    <source>
        <dbReference type="Proteomes" id="UP000271241"/>
    </source>
</evidence>
<dbReference type="AlphaFoldDB" id="A0A4P9XHB3"/>
<dbReference type="Proteomes" id="UP000271241">
    <property type="component" value="Unassembled WGS sequence"/>
</dbReference>
<gene>
    <name evidence="2" type="ORF">THASP1DRAFT_33118</name>
</gene>
<feature type="transmembrane region" description="Helical" evidence="1">
    <location>
        <begin position="24"/>
        <end position="42"/>
    </location>
</feature>
<feature type="transmembrane region" description="Helical" evidence="1">
    <location>
        <begin position="422"/>
        <end position="443"/>
    </location>
</feature>
<dbReference type="GO" id="GO:0008374">
    <property type="term" value="F:O-acyltransferase activity"/>
    <property type="evidence" value="ECO:0007669"/>
    <property type="project" value="InterPro"/>
</dbReference>
<accession>A0A4P9XHB3</accession>
<name>A0A4P9XHB3_9FUNG</name>
<evidence type="ECO:0000256" key="1">
    <source>
        <dbReference type="SAM" id="Phobius"/>
    </source>
</evidence>
<dbReference type="GO" id="GO:0006629">
    <property type="term" value="P:lipid metabolic process"/>
    <property type="evidence" value="ECO:0007669"/>
    <property type="project" value="InterPro"/>
</dbReference>
<feature type="transmembrane region" description="Helical" evidence="1">
    <location>
        <begin position="359"/>
        <end position="379"/>
    </location>
</feature>
<organism evidence="2 3">
    <name type="scientific">Thamnocephalis sphaerospora</name>
    <dbReference type="NCBI Taxonomy" id="78915"/>
    <lineage>
        <taxon>Eukaryota</taxon>
        <taxon>Fungi</taxon>
        <taxon>Fungi incertae sedis</taxon>
        <taxon>Zoopagomycota</taxon>
        <taxon>Zoopagomycotina</taxon>
        <taxon>Zoopagomycetes</taxon>
        <taxon>Zoopagales</taxon>
        <taxon>Sigmoideomycetaceae</taxon>
        <taxon>Thamnocephalis</taxon>
    </lineage>
</organism>
<evidence type="ECO:0000313" key="2">
    <source>
        <dbReference type="EMBL" id="RKP05054.1"/>
    </source>
</evidence>
<keyword evidence="1" id="KW-0812">Transmembrane</keyword>
<sequence length="462" mass="51455">MATVTTTAYAPYTPHFSSRSSTCLALVSYLGLIVLHVVLHYRLASNAKCPPKRVYTRSAVISTSLFLLPYWHNLDPELYLVNATLVFWCMYGGLRMAILSAAVAALANGRQADDEAKAPVCIHSFANYLRHLCFLEPPRRTGHLAAIVAERVQPCDPVQSALASLVHRYNSWLEWTGWNALSGWTRYPIRILIYEIMAQVPIAYLSRHRAQISALDLDLDAAASSLGISRWEVVVRRFPVAMALYLTLYFCLLAFLAIFFDLILLMTGKARRGDFLVRPWMAASPRELWSARWNLQMQATFASAVYFPVCRLLDAIAARFIASKPAAKALEATPDDVTATMHNENAAVPAGMQRINRLIAAQMVFVASALFHEILVASLTNKGDWDNTRFFCFQGAVVLACSIAETCLAPILPAVLMPRGRLPFIVGWPIVAVSLVATGHWFFRPFIRAGIVDHLLDHYALL</sequence>
<dbReference type="EMBL" id="KZ993293">
    <property type="protein sequence ID" value="RKP05054.1"/>
    <property type="molecule type" value="Genomic_DNA"/>
</dbReference>
<keyword evidence="1" id="KW-0472">Membrane</keyword>
<dbReference type="PANTHER" id="PTHR31595:SF57">
    <property type="entry name" value="OS04G0481900 PROTEIN"/>
    <property type="match status" value="1"/>
</dbReference>
<feature type="transmembrane region" description="Helical" evidence="1">
    <location>
        <begin position="243"/>
        <end position="266"/>
    </location>
</feature>
<dbReference type="PANTHER" id="PTHR31595">
    <property type="entry name" value="LONG-CHAIN-ALCOHOL O-FATTY-ACYLTRANSFERASE 3-RELATED"/>
    <property type="match status" value="1"/>
</dbReference>
<feature type="transmembrane region" description="Helical" evidence="1">
    <location>
        <begin position="85"/>
        <end position="107"/>
    </location>
</feature>
<reference evidence="3" key="1">
    <citation type="journal article" date="2018" name="Nat. Microbiol.">
        <title>Leveraging single-cell genomics to expand the fungal tree of life.</title>
        <authorList>
            <person name="Ahrendt S.R."/>
            <person name="Quandt C.A."/>
            <person name="Ciobanu D."/>
            <person name="Clum A."/>
            <person name="Salamov A."/>
            <person name="Andreopoulos B."/>
            <person name="Cheng J.F."/>
            <person name="Woyke T."/>
            <person name="Pelin A."/>
            <person name="Henrissat B."/>
            <person name="Reynolds N.K."/>
            <person name="Benny G.L."/>
            <person name="Smith M.E."/>
            <person name="James T.Y."/>
            <person name="Grigoriev I.V."/>
        </authorList>
    </citation>
    <scope>NUCLEOTIDE SEQUENCE [LARGE SCALE GENOMIC DNA]</scope>
    <source>
        <strain evidence="3">RSA 1356</strain>
    </source>
</reference>
<dbReference type="InterPro" id="IPR044851">
    <property type="entry name" value="Wax_synthase"/>
</dbReference>
<feature type="transmembrane region" description="Helical" evidence="1">
    <location>
        <begin position="391"/>
        <end position="416"/>
    </location>
</feature>
<proteinExistence type="predicted"/>
<keyword evidence="1" id="KW-1133">Transmembrane helix</keyword>
<keyword evidence="3" id="KW-1185">Reference proteome</keyword>
<protein>
    <recommendedName>
        <fullName evidence="4">Wax synthase domain-containing protein</fullName>
    </recommendedName>
</protein>
<feature type="transmembrane region" description="Helical" evidence="1">
    <location>
        <begin position="54"/>
        <end position="73"/>
    </location>
</feature>